<organism evidence="2 3">
    <name type="scientific">Brachyspira hyodysenteriae ATCC 27164</name>
    <dbReference type="NCBI Taxonomy" id="1266923"/>
    <lineage>
        <taxon>Bacteria</taxon>
        <taxon>Pseudomonadati</taxon>
        <taxon>Spirochaetota</taxon>
        <taxon>Spirochaetia</taxon>
        <taxon>Brachyspirales</taxon>
        <taxon>Brachyspiraceae</taxon>
        <taxon>Brachyspira</taxon>
    </lineage>
</organism>
<sequence length="103" mass="11979">MSLSDDIKSGFYSSIGMMLKGKEKLEEAAREFIKDKNVSAEEGEKFVKEMVNKANETKEDVSQFIDERVQKVVDKMGYVKKEEYDAMRKELDELKQSIKKDEQ</sequence>
<dbReference type="InterPro" id="IPR008769">
    <property type="entry name" value="PhaF_PhaI"/>
</dbReference>
<dbReference type="Proteomes" id="UP000092328">
    <property type="component" value="Chromosome"/>
</dbReference>
<keyword evidence="1" id="KW-0175">Coiled coil</keyword>
<protein>
    <recommendedName>
        <fullName evidence="4">Phasin superfamily protein</fullName>
    </recommendedName>
</protein>
<evidence type="ECO:0008006" key="4">
    <source>
        <dbReference type="Google" id="ProtNLM"/>
    </source>
</evidence>
<dbReference type="AlphaFoldDB" id="A0A3B6VTT2"/>
<reference evidence="3" key="1">
    <citation type="journal article" date="2016" name="Genome Announc.">
        <title>Complete Genome Sequence of Brachyspira hyodysenteriae Type Strain B78 (ATCC 27164).</title>
        <authorList>
            <person name="Mirajkar N.S."/>
            <person name="Johnson T.J."/>
            <person name="Gebhart C.J."/>
        </authorList>
    </citation>
    <scope>NUCLEOTIDE SEQUENCE [LARGE SCALE GENOMIC DNA]</scope>
    <source>
        <strain evidence="3">B78</strain>
    </source>
</reference>
<dbReference type="OrthoDB" id="308074at2"/>
<evidence type="ECO:0000256" key="1">
    <source>
        <dbReference type="SAM" id="Coils"/>
    </source>
</evidence>
<proteinExistence type="predicted"/>
<evidence type="ECO:0000313" key="3">
    <source>
        <dbReference type="Proteomes" id="UP000092328"/>
    </source>
</evidence>
<evidence type="ECO:0000313" key="2">
    <source>
        <dbReference type="EMBL" id="ANN64183.1"/>
    </source>
</evidence>
<dbReference type="EMBL" id="CP015910">
    <property type="protein sequence ID" value="ANN64183.1"/>
    <property type="molecule type" value="Genomic_DNA"/>
</dbReference>
<accession>A0A3B6VTT2</accession>
<gene>
    <name evidence="2" type="ORF">BHYOB78_09980</name>
</gene>
<dbReference type="RefSeq" id="WP_020064487.1">
    <property type="nucleotide sequence ID" value="NZ_CP015910.2"/>
</dbReference>
<dbReference type="GeneID" id="63962317"/>
<dbReference type="KEGG" id="bhd:BHYOB78_09980"/>
<reference evidence="3" key="2">
    <citation type="journal article" date="2017" name="Genome Announc.">
        <title>Correction for Mirajkar et al., Complete Genome Sequence of Brachyspira hyodysenteriae Type Strain B78 (ATCC 27164).</title>
        <authorList>
            <person name="Mirajkar N.S."/>
            <person name="Johnson T.J."/>
            <person name="Gebhart C.J."/>
        </authorList>
    </citation>
    <scope>NUCLEOTIDE SEQUENCE [LARGE SCALE GENOMIC DNA]</scope>
    <source>
        <strain evidence="3">B78</strain>
    </source>
</reference>
<feature type="coiled-coil region" evidence="1">
    <location>
        <begin position="47"/>
        <end position="101"/>
    </location>
</feature>
<name>A0A3B6VTT2_BRAHO</name>
<keyword evidence="3" id="KW-1185">Reference proteome</keyword>
<dbReference type="Pfam" id="PF05597">
    <property type="entry name" value="Phasin"/>
    <property type="match status" value="1"/>
</dbReference>